<dbReference type="AlphaFoldDB" id="A0A5S6QAN3"/>
<protein>
    <submittedName>
        <fullName evidence="3">Uncharacterized protein</fullName>
    </submittedName>
</protein>
<dbReference type="Proteomes" id="UP000046395">
    <property type="component" value="Unassembled WGS sequence"/>
</dbReference>
<keyword evidence="2" id="KW-1185">Reference proteome</keyword>
<feature type="region of interest" description="Disordered" evidence="1">
    <location>
        <begin position="100"/>
        <end position="125"/>
    </location>
</feature>
<evidence type="ECO:0000256" key="1">
    <source>
        <dbReference type="SAM" id="MobiDB-lite"/>
    </source>
</evidence>
<evidence type="ECO:0000313" key="2">
    <source>
        <dbReference type="Proteomes" id="UP000046395"/>
    </source>
</evidence>
<dbReference type="WBParaSite" id="TMUE_1000004022.1">
    <property type="protein sequence ID" value="TMUE_1000004022.1"/>
    <property type="gene ID" value="WBGene00298836"/>
</dbReference>
<name>A0A5S6QAN3_TRIMR</name>
<proteinExistence type="predicted"/>
<reference evidence="3" key="1">
    <citation type="submission" date="2019-12" db="UniProtKB">
        <authorList>
            <consortium name="WormBaseParasite"/>
        </authorList>
    </citation>
    <scope>IDENTIFICATION</scope>
</reference>
<accession>A0A5S6QAN3</accession>
<sequence length="125" mass="14325">MRTAFGFLLRNDSPQLMVDRCSDIIVDEGPKPPVNERRGDWPRLSISSFATTVDRSANQRLPSIDIHSDDVTTRCYYVLTACIVQMTTTTGRLFDIQSAWDEKGVQQPRDPRPWAGERKRERESP</sequence>
<evidence type="ECO:0000313" key="3">
    <source>
        <dbReference type="WBParaSite" id="TMUE_1000004022.1"/>
    </source>
</evidence>
<organism evidence="2 3">
    <name type="scientific">Trichuris muris</name>
    <name type="common">Mouse whipworm</name>
    <dbReference type="NCBI Taxonomy" id="70415"/>
    <lineage>
        <taxon>Eukaryota</taxon>
        <taxon>Metazoa</taxon>
        <taxon>Ecdysozoa</taxon>
        <taxon>Nematoda</taxon>
        <taxon>Enoplea</taxon>
        <taxon>Dorylaimia</taxon>
        <taxon>Trichinellida</taxon>
        <taxon>Trichuridae</taxon>
        <taxon>Trichuris</taxon>
    </lineage>
</organism>